<keyword evidence="4" id="KW-1185">Reference proteome</keyword>
<dbReference type="InterPro" id="IPR003594">
    <property type="entry name" value="HATPase_dom"/>
</dbReference>
<dbReference type="RefSeq" id="WP_344946326.1">
    <property type="nucleotide sequence ID" value="NZ_BAAAZR010000020.1"/>
</dbReference>
<dbReference type="CDD" id="cd16936">
    <property type="entry name" value="HATPase_RsbW-like"/>
    <property type="match status" value="1"/>
</dbReference>
<keyword evidence="1" id="KW-0723">Serine/threonine-protein kinase</keyword>
<dbReference type="PANTHER" id="PTHR35526:SF3">
    <property type="entry name" value="ANTI-SIGMA-F FACTOR RSBW"/>
    <property type="match status" value="1"/>
</dbReference>
<protein>
    <submittedName>
        <fullName evidence="3">ATP-binding protein</fullName>
    </submittedName>
</protein>
<keyword evidence="1" id="KW-0808">Transferase</keyword>
<keyword evidence="3" id="KW-0547">Nucleotide-binding</keyword>
<dbReference type="PANTHER" id="PTHR35526">
    <property type="entry name" value="ANTI-SIGMA-F FACTOR RSBW-RELATED"/>
    <property type="match status" value="1"/>
</dbReference>
<organism evidence="3 4">
    <name type="scientific">Sphaerisporangium flaviroseum</name>
    <dbReference type="NCBI Taxonomy" id="509199"/>
    <lineage>
        <taxon>Bacteria</taxon>
        <taxon>Bacillati</taxon>
        <taxon>Actinomycetota</taxon>
        <taxon>Actinomycetes</taxon>
        <taxon>Streptosporangiales</taxon>
        <taxon>Streptosporangiaceae</taxon>
        <taxon>Sphaerisporangium</taxon>
    </lineage>
</organism>
<reference evidence="4" key="1">
    <citation type="journal article" date="2019" name="Int. J. Syst. Evol. Microbiol.">
        <title>The Global Catalogue of Microorganisms (GCM) 10K type strain sequencing project: providing services to taxonomists for standard genome sequencing and annotation.</title>
        <authorList>
            <consortium name="The Broad Institute Genomics Platform"/>
            <consortium name="The Broad Institute Genome Sequencing Center for Infectious Disease"/>
            <person name="Wu L."/>
            <person name="Ma J."/>
        </authorList>
    </citation>
    <scope>NUCLEOTIDE SEQUENCE [LARGE SCALE GENOMIC DNA]</scope>
    <source>
        <strain evidence="4">JCM 16908</strain>
    </source>
</reference>
<evidence type="ECO:0000313" key="3">
    <source>
        <dbReference type="EMBL" id="GAA3827407.1"/>
    </source>
</evidence>
<comment type="caution">
    <text evidence="3">The sequence shown here is derived from an EMBL/GenBank/DDBJ whole genome shotgun (WGS) entry which is preliminary data.</text>
</comment>
<dbReference type="SMART" id="SM00387">
    <property type="entry name" value="HATPase_c"/>
    <property type="match status" value="1"/>
</dbReference>
<evidence type="ECO:0000259" key="2">
    <source>
        <dbReference type="SMART" id="SM00387"/>
    </source>
</evidence>
<name>A0ABP7IUQ6_9ACTN</name>
<proteinExistence type="predicted"/>
<dbReference type="InterPro" id="IPR050267">
    <property type="entry name" value="Anti-sigma-factor_SerPK"/>
</dbReference>
<dbReference type="Proteomes" id="UP001500888">
    <property type="component" value="Unassembled WGS sequence"/>
</dbReference>
<dbReference type="InterPro" id="IPR036890">
    <property type="entry name" value="HATPase_C_sf"/>
</dbReference>
<dbReference type="Pfam" id="PF13581">
    <property type="entry name" value="HATPase_c_2"/>
    <property type="match status" value="1"/>
</dbReference>
<keyword evidence="1" id="KW-0418">Kinase</keyword>
<dbReference type="EMBL" id="BAAAZR010000020">
    <property type="protein sequence ID" value="GAA3827407.1"/>
    <property type="molecule type" value="Genomic_DNA"/>
</dbReference>
<dbReference type="SUPFAM" id="SSF55874">
    <property type="entry name" value="ATPase domain of HSP90 chaperone/DNA topoisomerase II/histidine kinase"/>
    <property type="match status" value="1"/>
</dbReference>
<accession>A0ABP7IUQ6</accession>
<dbReference type="Gene3D" id="3.30.565.10">
    <property type="entry name" value="Histidine kinase-like ATPase, C-terminal domain"/>
    <property type="match status" value="1"/>
</dbReference>
<sequence length="143" mass="15151">MSAEAVPPGLLGYVDLPAVTGSVPRARRYVREVLKQAGQTDPYDAELLVGELVANAVKHSESGRRPGGRLTVVIAGCGDGFRIEVIDDGSASSTPQVPAELDENSEGGRGLWLVREMSASWGWHEHVAGRVVWFRLAAAASTG</sequence>
<keyword evidence="3" id="KW-0067">ATP-binding</keyword>
<evidence type="ECO:0000313" key="4">
    <source>
        <dbReference type="Proteomes" id="UP001500888"/>
    </source>
</evidence>
<feature type="domain" description="Histidine kinase/HSP90-like ATPase" evidence="2">
    <location>
        <begin position="40"/>
        <end position="140"/>
    </location>
</feature>
<gene>
    <name evidence="3" type="ORF">GCM10022226_55440</name>
</gene>
<dbReference type="GO" id="GO:0005524">
    <property type="term" value="F:ATP binding"/>
    <property type="evidence" value="ECO:0007669"/>
    <property type="project" value="UniProtKB-KW"/>
</dbReference>
<evidence type="ECO:0000256" key="1">
    <source>
        <dbReference type="ARBA" id="ARBA00022527"/>
    </source>
</evidence>